<dbReference type="GO" id="GO:0043165">
    <property type="term" value="P:Gram-negative-bacterium-type cell outer membrane assembly"/>
    <property type="evidence" value="ECO:0007669"/>
    <property type="project" value="InterPro"/>
</dbReference>
<proteinExistence type="inferred from homology"/>
<dbReference type="InterPro" id="IPR046357">
    <property type="entry name" value="PPIase_dom_sf"/>
</dbReference>
<comment type="subcellular location">
    <subcellularLocation>
        <location evidence="7">Periplasm</location>
    </subcellularLocation>
    <text evidence="7">Is capable of associating with the outer membrane.</text>
</comment>
<name>A0A090NXB5_SHIDY</name>
<dbReference type="NCBIfam" id="NF008038">
    <property type="entry name" value="PRK10770.1"/>
    <property type="match status" value="1"/>
</dbReference>
<dbReference type="SUPFAM" id="SSF54534">
    <property type="entry name" value="FKBP-like"/>
    <property type="match status" value="2"/>
</dbReference>
<reference evidence="9 10" key="1">
    <citation type="submission" date="2013-10" db="EMBL/GenBank/DDBJ databases">
        <title>Draft genomes and the virulence plasmids of Sd1617 vaccine constructs: WRSd3 and WRSd5.</title>
        <authorList>
            <person name="Aksomboon Vongsawan A."/>
            <person name="Venkatesan M.M."/>
            <person name="Vaisvil B."/>
            <person name="Emel G."/>
            <person name="Kepatral V."/>
            <person name="Sethabutr O."/>
            <person name="Serichantalergs O."/>
            <person name="Mason C."/>
        </authorList>
    </citation>
    <scope>NUCLEOTIDE SEQUENCE [LARGE SCALE GENOMIC DNA]</scope>
    <source>
        <strain evidence="9 10">WRSd3</strain>
    </source>
</reference>
<keyword evidence="5 7" id="KW-0143">Chaperone</keyword>
<protein>
    <recommendedName>
        <fullName evidence="7">Chaperone SurA</fullName>
    </recommendedName>
    <alternativeName>
        <fullName evidence="7">Peptidyl-prolyl cis-trans isomerase SurA</fullName>
        <shortName evidence="7">PPIase SurA</shortName>
        <ecNumber evidence="7">5.2.1.8</ecNumber>
    </alternativeName>
    <alternativeName>
        <fullName evidence="7">Rotamase SurA</fullName>
    </alternativeName>
</protein>
<dbReference type="Pfam" id="PF09312">
    <property type="entry name" value="SurA_N"/>
    <property type="match status" value="1"/>
</dbReference>
<organism evidence="9 10">
    <name type="scientific">Shigella dysenteriae WRSd3</name>
    <dbReference type="NCBI Taxonomy" id="1401327"/>
    <lineage>
        <taxon>Bacteria</taxon>
        <taxon>Pseudomonadati</taxon>
        <taxon>Pseudomonadota</taxon>
        <taxon>Gammaproteobacteria</taxon>
        <taxon>Enterobacterales</taxon>
        <taxon>Enterobacteriaceae</taxon>
        <taxon>Shigella</taxon>
    </lineage>
</organism>
<evidence type="ECO:0000313" key="9">
    <source>
        <dbReference type="EMBL" id="ESU79223.1"/>
    </source>
</evidence>
<comment type="domain">
    <text evidence="7">The PPIase activity resides only in the second parvulin domain. The N-terminal region and the C-terminal tail are necessary and sufficient for the chaperone activity of SurA. The PPIase activity is dispensable for SurA to function as a chaperone. The N-terminal region and the C-terminal tail are also required for porin recognition.</text>
</comment>
<dbReference type="AlphaFoldDB" id="A0A090NXB5"/>
<dbReference type="PANTHER" id="PTHR47637:SF1">
    <property type="entry name" value="CHAPERONE SURA"/>
    <property type="match status" value="1"/>
</dbReference>
<dbReference type="HAMAP" id="MF_01183">
    <property type="entry name" value="Chaperone_SurA"/>
    <property type="match status" value="1"/>
</dbReference>
<dbReference type="InterPro" id="IPR027304">
    <property type="entry name" value="Trigger_fact/SurA_dom_sf"/>
</dbReference>
<dbReference type="GO" id="GO:0006457">
    <property type="term" value="P:protein folding"/>
    <property type="evidence" value="ECO:0007669"/>
    <property type="project" value="UniProtKB-UniRule"/>
</dbReference>
<keyword evidence="1 7" id="KW-0732">Signal</keyword>
<keyword evidence="2 7" id="KW-0677">Repeat</keyword>
<evidence type="ECO:0000256" key="6">
    <source>
        <dbReference type="ARBA" id="ARBA00023235"/>
    </source>
</evidence>
<dbReference type="RefSeq" id="WP_000800471.1">
    <property type="nucleotide sequence ID" value="NZ_AXUT01000182.1"/>
</dbReference>
<dbReference type="PROSITE" id="PS50198">
    <property type="entry name" value="PPIC_PPIASE_2"/>
    <property type="match status" value="2"/>
</dbReference>
<feature type="domain" description="PpiC" evidence="8">
    <location>
        <begin position="282"/>
        <end position="382"/>
    </location>
</feature>
<evidence type="ECO:0000313" key="10">
    <source>
        <dbReference type="Proteomes" id="UP000017944"/>
    </source>
</evidence>
<keyword evidence="6 7" id="KW-0413">Isomerase</keyword>
<dbReference type="FunFam" id="3.10.50.40:FF:000007">
    <property type="entry name" value="Chaperone SurA"/>
    <property type="match status" value="1"/>
</dbReference>
<dbReference type="EC" id="5.2.1.8" evidence="7"/>
<sequence length="428" mass="47257" precursor="true">MKNWKTLLLGIAMIANTSFAAPQVVDKVAAVVNNGVVLESDVDGLMQSVKLNAAQARQQLPDDATLRHQIMERLIMDQIILQMGQKMGVKISDEQLDQAIANIAKQNNMTLNQMRSRLAYDGLNYNTYRNQIRKEMIISEVRNNEVRRRITILPQEVESLAQQVGNQNDASTELNLSHILIPLPENPTSDQVNEAESQARAIVDQARNGADFGKLAIAHSADQQALNGGQMGWGRIQELPGIFAQALSTAKKGDIVGPIRSGVGFHILKVNDLRGESKNISVTEVHARHILLKPSPIMTDEQARVKLEQIAADIKSGKTTFAAAAKEFSQDPGSANQGGDLGWATADIFDPAFRDALTRLNKGQMSAPVHSSFGWHLIELLDTRNVDKTDAAQKDRAYRMLMNRKFSEEAASWMQEQRASAYVKILSN</sequence>
<dbReference type="PATRIC" id="fig|1401327.3.peg.2146"/>
<dbReference type="GO" id="GO:0042277">
    <property type="term" value="F:peptide binding"/>
    <property type="evidence" value="ECO:0007669"/>
    <property type="project" value="InterPro"/>
</dbReference>
<dbReference type="InterPro" id="IPR023058">
    <property type="entry name" value="PPIase_PpiC_CS"/>
</dbReference>
<dbReference type="InterPro" id="IPR015391">
    <property type="entry name" value="SurA_N"/>
</dbReference>
<dbReference type="GO" id="GO:0003755">
    <property type="term" value="F:peptidyl-prolyl cis-trans isomerase activity"/>
    <property type="evidence" value="ECO:0007669"/>
    <property type="project" value="UniProtKB-UniRule"/>
</dbReference>
<feature type="chain" id="PRO_5008982890" description="Chaperone SurA" evidence="7">
    <location>
        <begin position="21"/>
        <end position="428"/>
    </location>
</feature>
<dbReference type="SMR" id="A0A090NXB5"/>
<dbReference type="Proteomes" id="UP000017944">
    <property type="component" value="Unassembled WGS sequence"/>
</dbReference>
<dbReference type="SUPFAM" id="SSF109998">
    <property type="entry name" value="Triger factor/SurA peptide-binding domain-like"/>
    <property type="match status" value="1"/>
</dbReference>
<evidence type="ECO:0000256" key="7">
    <source>
        <dbReference type="HAMAP-Rule" id="MF_01183"/>
    </source>
</evidence>
<evidence type="ECO:0000256" key="2">
    <source>
        <dbReference type="ARBA" id="ARBA00022737"/>
    </source>
</evidence>
<feature type="domain" description="PpiC" evidence="8">
    <location>
        <begin position="171"/>
        <end position="272"/>
    </location>
</feature>
<evidence type="ECO:0000256" key="1">
    <source>
        <dbReference type="ARBA" id="ARBA00022729"/>
    </source>
</evidence>
<comment type="function">
    <text evidence="7">Chaperone involved in the correct folding and assembly of outer membrane proteins. Recognizes specific patterns of aromatic residues and the orientation of their side chains, which are found more frequently in integral outer membrane proteins. May act in both early periplasmic and late outer membrane-associated steps of protein maturation.</text>
</comment>
<evidence type="ECO:0000256" key="4">
    <source>
        <dbReference type="ARBA" id="ARBA00023110"/>
    </source>
</evidence>
<dbReference type="EMBL" id="AXUT01000182">
    <property type="protein sequence ID" value="ESU79223.1"/>
    <property type="molecule type" value="Genomic_DNA"/>
</dbReference>
<evidence type="ECO:0000256" key="3">
    <source>
        <dbReference type="ARBA" id="ARBA00022764"/>
    </source>
</evidence>
<keyword evidence="4 7" id="KW-0697">Rotamase</keyword>
<dbReference type="Pfam" id="PF00639">
    <property type="entry name" value="Rotamase"/>
    <property type="match status" value="2"/>
</dbReference>
<dbReference type="InterPro" id="IPR000297">
    <property type="entry name" value="PPIase_PpiC"/>
</dbReference>
<dbReference type="PROSITE" id="PS01096">
    <property type="entry name" value="PPIC_PPIASE_1"/>
    <property type="match status" value="1"/>
</dbReference>
<dbReference type="Gene3D" id="3.10.50.40">
    <property type="match status" value="2"/>
</dbReference>
<dbReference type="FunFam" id="1.10.4030.10:FF:000002">
    <property type="entry name" value="Chaperone SurA"/>
    <property type="match status" value="1"/>
</dbReference>
<dbReference type="InterPro" id="IPR050280">
    <property type="entry name" value="OMP_Chaperone_SurA"/>
</dbReference>
<evidence type="ECO:0000259" key="8">
    <source>
        <dbReference type="PROSITE" id="PS50198"/>
    </source>
</evidence>
<comment type="catalytic activity">
    <reaction evidence="7">
        <text>[protein]-peptidylproline (omega=180) = [protein]-peptidylproline (omega=0)</text>
        <dbReference type="Rhea" id="RHEA:16237"/>
        <dbReference type="Rhea" id="RHEA-COMP:10747"/>
        <dbReference type="Rhea" id="RHEA-COMP:10748"/>
        <dbReference type="ChEBI" id="CHEBI:83833"/>
        <dbReference type="ChEBI" id="CHEBI:83834"/>
        <dbReference type="EC" id="5.2.1.8"/>
    </reaction>
</comment>
<dbReference type="GO" id="GO:0050821">
    <property type="term" value="P:protein stabilization"/>
    <property type="evidence" value="ECO:0007669"/>
    <property type="project" value="InterPro"/>
</dbReference>
<dbReference type="Gene3D" id="1.10.4030.10">
    <property type="entry name" value="Porin chaperone SurA, peptide-binding domain"/>
    <property type="match status" value="2"/>
</dbReference>
<gene>
    <name evidence="7" type="primary">surA</name>
    <name evidence="9" type="ORF">WRSd3_02319</name>
</gene>
<accession>A0A090NXB5</accession>
<dbReference type="GO" id="GO:0051082">
    <property type="term" value="F:unfolded protein binding"/>
    <property type="evidence" value="ECO:0007669"/>
    <property type="project" value="UniProtKB-UniRule"/>
</dbReference>
<feature type="signal peptide" evidence="7">
    <location>
        <begin position="1"/>
        <end position="20"/>
    </location>
</feature>
<keyword evidence="3 7" id="KW-0574">Periplasm</keyword>
<dbReference type="InterPro" id="IPR023034">
    <property type="entry name" value="PPIase_SurA"/>
</dbReference>
<dbReference type="GO" id="GO:0030288">
    <property type="term" value="C:outer membrane-bounded periplasmic space"/>
    <property type="evidence" value="ECO:0007669"/>
    <property type="project" value="InterPro"/>
</dbReference>
<comment type="caution">
    <text evidence="9">The sequence shown here is derived from an EMBL/GenBank/DDBJ whole genome shotgun (WGS) entry which is preliminary data.</text>
</comment>
<evidence type="ECO:0000256" key="5">
    <source>
        <dbReference type="ARBA" id="ARBA00023186"/>
    </source>
</evidence>
<dbReference type="PANTHER" id="PTHR47637">
    <property type="entry name" value="CHAPERONE SURA"/>
    <property type="match status" value="1"/>
</dbReference>